<feature type="transmembrane region" description="Helical" evidence="17">
    <location>
        <begin position="460"/>
        <end position="479"/>
    </location>
</feature>
<feature type="transmembrane region" description="Helical" evidence="17">
    <location>
        <begin position="499"/>
        <end position="523"/>
    </location>
</feature>
<keyword evidence="4 16" id="KW-0245">EGF-like domain</keyword>
<evidence type="ECO:0000256" key="9">
    <source>
        <dbReference type="ARBA" id="ARBA00022989"/>
    </source>
</evidence>
<dbReference type="InterPro" id="IPR017981">
    <property type="entry name" value="GPCR_2-like_7TM"/>
</dbReference>
<evidence type="ECO:0000256" key="1">
    <source>
        <dbReference type="ARBA" id="ARBA00004651"/>
    </source>
</evidence>
<dbReference type="PROSITE" id="PS01186">
    <property type="entry name" value="EGF_2"/>
    <property type="match status" value="1"/>
</dbReference>
<dbReference type="Gene3D" id="1.20.1070.10">
    <property type="entry name" value="Rhodopsin 7-helix transmembrane proteins"/>
    <property type="match status" value="1"/>
</dbReference>
<dbReference type="InterPro" id="IPR000203">
    <property type="entry name" value="GPS"/>
</dbReference>
<dbReference type="Ensembl" id="ENSELUT00000089512.1">
    <property type="protein sequence ID" value="ENSELUP00000092900.1"/>
    <property type="gene ID" value="ENSELUG00000004412.3"/>
</dbReference>
<keyword evidence="13" id="KW-0675">Receptor</keyword>
<evidence type="ECO:0000259" key="18">
    <source>
        <dbReference type="PROSITE" id="PS50026"/>
    </source>
</evidence>
<evidence type="ECO:0008006" key="23">
    <source>
        <dbReference type="Google" id="ProtNLM"/>
    </source>
</evidence>
<evidence type="ECO:0000256" key="3">
    <source>
        <dbReference type="ARBA" id="ARBA00022475"/>
    </source>
</evidence>
<feature type="domain" description="EGF-like" evidence="18">
    <location>
        <begin position="153"/>
        <end position="190"/>
    </location>
</feature>
<sequence>DSKGEWCCQNINNPNLKYSVKNVSFIAFVNTIRCNNIDECVETPNICGSNSNCTNLPGTYNCSCLEGYAPSNPALAFNPSNNPCTGMLHRTRMHTETFTEPFTSMTVQSEYVNECLDIHKACGYYASCTNTPGSHTCTCYTGFQPDGPFNCQDIDECLNSTICGPNSVCNNTPGSYNCSCLIGFTPQNSNAQQPSKTNPCIGTILSPLFSFSSHRDLTRCCLKCTASAVFMTVIGMENILSASFFSTPNNTEMFSDIVTATLPKINHTQLSEPVNFTMSHKRVLTEPGLMTCVYWDDNGTDEGNQSWSVDGCWVSYSDENYTVCSCSHLSTFALIMQTIKVQLDNPFLDLVNNVCVVVGLVFLALAILTFLLCNWNPKINNTARLHLCICLFLCQLFFLLKYTYVNHKVSLVCSVMAGLLHFLVVASFMWMLLEALQLHQLVRRLSKIQVIQRDGLQKKYLYLIGYGIPLVIVGVSVAVRPDGYGGTTVCWLKPDKSFTWASLGPVCVILAVSLLFCVTIWSLRPTLASMKSDVSQSKDTRLIIFKILAQFVILGCTWVLGLFQSTIFFKYLFIVLNSQQGTFLYIVHCLFNQEVRSDVLLSKSLSEIWFLTRNASRTCNEPLNINTGQSQKCSISINHYIPVSKISLCQAQDTRSTGKLWKKLIK</sequence>
<dbReference type="PROSITE" id="PS50261">
    <property type="entry name" value="G_PROTEIN_RECEP_F2_4"/>
    <property type="match status" value="1"/>
</dbReference>
<evidence type="ECO:0000256" key="5">
    <source>
        <dbReference type="ARBA" id="ARBA00022692"/>
    </source>
</evidence>
<dbReference type="SUPFAM" id="SSF57196">
    <property type="entry name" value="EGF/Laminin"/>
    <property type="match status" value="3"/>
</dbReference>
<evidence type="ECO:0000256" key="13">
    <source>
        <dbReference type="ARBA" id="ARBA00023170"/>
    </source>
</evidence>
<dbReference type="InterPro" id="IPR049883">
    <property type="entry name" value="NOTCH1_EGF-like"/>
</dbReference>
<dbReference type="SMART" id="SM00179">
    <property type="entry name" value="EGF_CA"/>
    <property type="match status" value="3"/>
</dbReference>
<keyword evidence="8" id="KW-0106">Calcium</keyword>
<dbReference type="Proteomes" id="UP000265140">
    <property type="component" value="Chromosome 11"/>
</dbReference>
<evidence type="ECO:0000256" key="7">
    <source>
        <dbReference type="ARBA" id="ARBA00022737"/>
    </source>
</evidence>
<dbReference type="Pfam" id="PF00002">
    <property type="entry name" value="7tm_2"/>
    <property type="match status" value="1"/>
</dbReference>
<dbReference type="PROSITE" id="PS01187">
    <property type="entry name" value="EGF_CA"/>
    <property type="match status" value="1"/>
</dbReference>
<dbReference type="GO" id="GO:0005509">
    <property type="term" value="F:calcium ion binding"/>
    <property type="evidence" value="ECO:0007669"/>
    <property type="project" value="InterPro"/>
</dbReference>
<dbReference type="Pfam" id="PF07645">
    <property type="entry name" value="EGF_CA"/>
    <property type="match status" value="3"/>
</dbReference>
<evidence type="ECO:0000256" key="15">
    <source>
        <dbReference type="ARBA" id="ARBA00023224"/>
    </source>
</evidence>
<accession>A0AAY5KX81</accession>
<keyword evidence="22" id="KW-1185">Reference proteome</keyword>
<dbReference type="PROSITE" id="PS50221">
    <property type="entry name" value="GAIN_B"/>
    <property type="match status" value="1"/>
</dbReference>
<evidence type="ECO:0000256" key="10">
    <source>
        <dbReference type="ARBA" id="ARBA00023040"/>
    </source>
</evidence>
<dbReference type="GO" id="GO:0004930">
    <property type="term" value="F:G protein-coupled receptor activity"/>
    <property type="evidence" value="ECO:0007669"/>
    <property type="project" value="UniProtKB-KW"/>
</dbReference>
<dbReference type="GO" id="GO:0005886">
    <property type="term" value="C:plasma membrane"/>
    <property type="evidence" value="ECO:0007669"/>
    <property type="project" value="UniProtKB-SubCell"/>
</dbReference>
<keyword evidence="9 17" id="KW-1133">Transmembrane helix</keyword>
<evidence type="ECO:0000256" key="2">
    <source>
        <dbReference type="ARBA" id="ARBA00007343"/>
    </source>
</evidence>
<dbReference type="InterPro" id="IPR046338">
    <property type="entry name" value="GAIN_dom_sf"/>
</dbReference>
<dbReference type="InterPro" id="IPR000152">
    <property type="entry name" value="EGF-type_Asp/Asn_hydroxyl_site"/>
</dbReference>
<dbReference type="PROSITE" id="PS50026">
    <property type="entry name" value="EGF_3"/>
    <property type="match status" value="3"/>
</dbReference>
<dbReference type="CDD" id="cd00054">
    <property type="entry name" value="EGF_CA"/>
    <property type="match status" value="3"/>
</dbReference>
<dbReference type="FunFam" id="1.20.1070.10:FF:000054">
    <property type="entry name" value="Adhesion G protein-coupled receptor E3"/>
    <property type="match status" value="1"/>
</dbReference>
<comment type="caution">
    <text evidence="16">Lacks conserved residue(s) required for the propagation of feature annotation.</text>
</comment>
<proteinExistence type="inferred from homology"/>
<dbReference type="GO" id="GO:0007189">
    <property type="term" value="P:adenylate cyclase-activating G protein-coupled receptor signaling pathway"/>
    <property type="evidence" value="ECO:0007669"/>
    <property type="project" value="TreeGrafter"/>
</dbReference>
<protein>
    <recommendedName>
        <fullName evidence="23">Adhesion G protein-coupled receptor E8</fullName>
    </recommendedName>
</protein>
<feature type="transmembrane region" description="Helical" evidence="17">
    <location>
        <begin position="350"/>
        <end position="373"/>
    </location>
</feature>
<keyword evidence="15" id="KW-0807">Transducer</keyword>
<dbReference type="GeneTree" id="ENSGT00940000163334"/>
<evidence type="ECO:0000256" key="4">
    <source>
        <dbReference type="ARBA" id="ARBA00022536"/>
    </source>
</evidence>
<evidence type="ECO:0000256" key="17">
    <source>
        <dbReference type="SAM" id="Phobius"/>
    </source>
</evidence>
<dbReference type="InterPro" id="IPR000832">
    <property type="entry name" value="GPCR_2_secretin-like"/>
</dbReference>
<evidence type="ECO:0000256" key="11">
    <source>
        <dbReference type="ARBA" id="ARBA00023136"/>
    </source>
</evidence>
<dbReference type="InterPro" id="IPR000742">
    <property type="entry name" value="EGF"/>
</dbReference>
<evidence type="ECO:0000256" key="16">
    <source>
        <dbReference type="PROSITE-ProRule" id="PRU00076"/>
    </source>
</evidence>
<feature type="transmembrane region" description="Helical" evidence="17">
    <location>
        <begin position="385"/>
        <end position="404"/>
    </location>
</feature>
<name>A0AAY5KX81_ESOLU</name>
<dbReference type="FunFam" id="2.10.25.10:FF:000038">
    <property type="entry name" value="Fibrillin 2"/>
    <property type="match status" value="3"/>
</dbReference>
<dbReference type="PANTHER" id="PTHR12011:SF469">
    <property type="entry name" value="ADHESION G PROTEIN-COUPLED RECEPTOR E1-RELATED"/>
    <property type="match status" value="1"/>
</dbReference>
<organism evidence="21 22">
    <name type="scientific">Esox lucius</name>
    <name type="common">Northern pike</name>
    <dbReference type="NCBI Taxonomy" id="8010"/>
    <lineage>
        <taxon>Eukaryota</taxon>
        <taxon>Metazoa</taxon>
        <taxon>Chordata</taxon>
        <taxon>Craniata</taxon>
        <taxon>Vertebrata</taxon>
        <taxon>Euteleostomi</taxon>
        <taxon>Actinopterygii</taxon>
        <taxon>Neopterygii</taxon>
        <taxon>Teleostei</taxon>
        <taxon>Protacanthopterygii</taxon>
        <taxon>Esociformes</taxon>
        <taxon>Esocidae</taxon>
        <taxon>Esox</taxon>
    </lineage>
</organism>
<evidence type="ECO:0000256" key="14">
    <source>
        <dbReference type="ARBA" id="ARBA00023180"/>
    </source>
</evidence>
<evidence type="ECO:0000313" key="21">
    <source>
        <dbReference type="Ensembl" id="ENSELUP00000092900.1"/>
    </source>
</evidence>
<dbReference type="InterPro" id="IPR001881">
    <property type="entry name" value="EGF-like_Ca-bd_dom"/>
</dbReference>
<evidence type="ECO:0000256" key="8">
    <source>
        <dbReference type="ARBA" id="ARBA00022837"/>
    </source>
</evidence>
<dbReference type="GO" id="GO:0030855">
    <property type="term" value="P:epithelial cell differentiation"/>
    <property type="evidence" value="ECO:0007669"/>
    <property type="project" value="UniProtKB-ARBA"/>
</dbReference>
<dbReference type="AlphaFoldDB" id="A0AAY5KX81"/>
<feature type="domain" description="GAIN-B" evidence="19">
    <location>
        <begin position="182"/>
        <end position="342"/>
    </location>
</feature>
<keyword evidence="5 17" id="KW-0812">Transmembrane</keyword>
<dbReference type="Gene3D" id="2.10.25.10">
    <property type="entry name" value="Laminin"/>
    <property type="match status" value="3"/>
</dbReference>
<evidence type="ECO:0000256" key="12">
    <source>
        <dbReference type="ARBA" id="ARBA00023157"/>
    </source>
</evidence>
<reference evidence="21 22" key="1">
    <citation type="submission" date="2020-02" db="EMBL/GenBank/DDBJ databases">
        <title>Esox lucius (northern pike) genome, fEsoLuc1, primary haplotype.</title>
        <authorList>
            <person name="Myers G."/>
            <person name="Karagic N."/>
            <person name="Meyer A."/>
            <person name="Pippel M."/>
            <person name="Reichard M."/>
            <person name="Winkler S."/>
            <person name="Tracey A."/>
            <person name="Sims Y."/>
            <person name="Howe K."/>
            <person name="Rhie A."/>
            <person name="Formenti G."/>
            <person name="Durbin R."/>
            <person name="Fedrigo O."/>
            <person name="Jarvis E.D."/>
        </authorList>
    </citation>
    <scope>NUCLEOTIDE SEQUENCE [LARGE SCALE GENOMIC DNA]</scope>
</reference>
<keyword evidence="12" id="KW-1015">Disulfide bond</keyword>
<dbReference type="InterPro" id="IPR018097">
    <property type="entry name" value="EGF_Ca-bd_CS"/>
</dbReference>
<dbReference type="PANTHER" id="PTHR12011">
    <property type="entry name" value="ADHESION G-PROTEIN COUPLED RECEPTOR"/>
    <property type="match status" value="1"/>
</dbReference>
<feature type="domain" description="EGF-like" evidence="18">
    <location>
        <begin position="36"/>
        <end position="74"/>
    </location>
</feature>
<feature type="domain" description="EGF-like" evidence="18">
    <location>
        <begin position="111"/>
        <end position="152"/>
    </location>
</feature>
<keyword evidence="10" id="KW-0297">G-protein coupled receptor</keyword>
<dbReference type="PRINTS" id="PR00249">
    <property type="entry name" value="GPCRSECRETIN"/>
</dbReference>
<keyword evidence="11 17" id="KW-0472">Membrane</keyword>
<comment type="similarity">
    <text evidence="2">Belongs to the G-protein coupled receptor 2 family. Adhesion G-protein coupled receptor (ADGR) subfamily.</text>
</comment>
<reference evidence="21" key="2">
    <citation type="submission" date="2025-08" db="UniProtKB">
        <authorList>
            <consortium name="Ensembl"/>
        </authorList>
    </citation>
    <scope>IDENTIFICATION</scope>
</reference>
<dbReference type="Gene3D" id="2.60.220.50">
    <property type="match status" value="1"/>
</dbReference>
<evidence type="ECO:0000313" key="22">
    <source>
        <dbReference type="Proteomes" id="UP000265140"/>
    </source>
</evidence>
<reference evidence="21" key="3">
    <citation type="submission" date="2025-09" db="UniProtKB">
        <authorList>
            <consortium name="Ensembl"/>
        </authorList>
    </citation>
    <scope>IDENTIFICATION</scope>
</reference>
<keyword evidence="7" id="KW-0677">Repeat</keyword>
<dbReference type="InterPro" id="IPR057244">
    <property type="entry name" value="GAIN_B"/>
</dbReference>
<keyword evidence="14" id="KW-0325">Glycoprotein</keyword>
<evidence type="ECO:0000256" key="6">
    <source>
        <dbReference type="ARBA" id="ARBA00022729"/>
    </source>
</evidence>
<dbReference type="SMART" id="SM00181">
    <property type="entry name" value="EGF"/>
    <property type="match status" value="3"/>
</dbReference>
<keyword evidence="6" id="KW-0732">Signal</keyword>
<dbReference type="PRINTS" id="PR01128">
    <property type="entry name" value="EMR1HORMONER"/>
</dbReference>
<dbReference type="GO" id="GO:0007166">
    <property type="term" value="P:cell surface receptor signaling pathway"/>
    <property type="evidence" value="ECO:0007669"/>
    <property type="project" value="InterPro"/>
</dbReference>
<feature type="transmembrane region" description="Helical" evidence="17">
    <location>
        <begin position="416"/>
        <end position="439"/>
    </location>
</feature>
<dbReference type="InterPro" id="IPR001740">
    <property type="entry name" value="GPCR_2_EMR1-like_rcpt"/>
</dbReference>
<evidence type="ECO:0000259" key="19">
    <source>
        <dbReference type="PROSITE" id="PS50221"/>
    </source>
</evidence>
<dbReference type="PROSITE" id="PS00010">
    <property type="entry name" value="ASX_HYDROXYL"/>
    <property type="match status" value="2"/>
</dbReference>
<keyword evidence="3" id="KW-1003">Cell membrane</keyword>
<comment type="subcellular location">
    <subcellularLocation>
        <location evidence="1">Cell membrane</location>
        <topology evidence="1">Multi-pass membrane protein</topology>
    </subcellularLocation>
</comment>
<dbReference type="SMART" id="SM00303">
    <property type="entry name" value="GPS"/>
    <property type="match status" value="1"/>
</dbReference>
<dbReference type="Pfam" id="PF01825">
    <property type="entry name" value="GPS"/>
    <property type="match status" value="1"/>
</dbReference>
<feature type="domain" description="G-protein coupled receptors family 2 profile 2" evidence="20">
    <location>
        <begin position="348"/>
        <end position="592"/>
    </location>
</feature>
<evidence type="ECO:0000259" key="20">
    <source>
        <dbReference type="PROSITE" id="PS50261"/>
    </source>
</evidence>
<feature type="transmembrane region" description="Helical" evidence="17">
    <location>
        <begin position="543"/>
        <end position="563"/>
    </location>
</feature>